<feature type="transmembrane region" description="Helical" evidence="2">
    <location>
        <begin position="786"/>
        <end position="810"/>
    </location>
</feature>
<keyword evidence="1" id="KW-0677">Repeat</keyword>
<feature type="transmembrane region" description="Helical" evidence="2">
    <location>
        <begin position="759"/>
        <end position="780"/>
    </location>
</feature>
<keyword evidence="2" id="KW-1133">Transmembrane helix</keyword>
<dbReference type="Pfam" id="PF25023">
    <property type="entry name" value="TEN_YD-shell"/>
    <property type="match status" value="2"/>
</dbReference>
<protein>
    <recommendedName>
        <fullName evidence="3">Teneurin-like YD-shell domain-containing protein</fullName>
    </recommendedName>
</protein>
<feature type="domain" description="Teneurin-like YD-shell" evidence="3">
    <location>
        <begin position="611"/>
        <end position="718"/>
    </location>
</feature>
<accession>A0A2A6EBL7</accession>
<dbReference type="Gene3D" id="2.180.10.10">
    <property type="entry name" value="RHS repeat-associated core"/>
    <property type="match status" value="2"/>
</dbReference>
<evidence type="ECO:0000259" key="3">
    <source>
        <dbReference type="Pfam" id="PF25023"/>
    </source>
</evidence>
<dbReference type="PANTHER" id="PTHR32305:SF15">
    <property type="entry name" value="PROTEIN RHSA-RELATED"/>
    <property type="match status" value="1"/>
</dbReference>
<dbReference type="NCBIfam" id="TIGR01643">
    <property type="entry name" value="YD_repeat_2x"/>
    <property type="match status" value="4"/>
</dbReference>
<dbReference type="Proteomes" id="UP000219259">
    <property type="component" value="Unassembled WGS sequence"/>
</dbReference>
<dbReference type="InterPro" id="IPR006530">
    <property type="entry name" value="YD"/>
</dbReference>
<dbReference type="RefSeq" id="WP_097530717.1">
    <property type="nucleotide sequence ID" value="NZ_NSLJ01000001.1"/>
</dbReference>
<evidence type="ECO:0000256" key="2">
    <source>
        <dbReference type="SAM" id="Phobius"/>
    </source>
</evidence>
<dbReference type="InterPro" id="IPR056823">
    <property type="entry name" value="TEN-like_YD-shell"/>
</dbReference>
<evidence type="ECO:0000313" key="5">
    <source>
        <dbReference type="Proteomes" id="UP000219259"/>
    </source>
</evidence>
<gene>
    <name evidence="4" type="ORF">CLI86_00135</name>
</gene>
<feature type="transmembrane region" description="Helical" evidence="2">
    <location>
        <begin position="728"/>
        <end position="747"/>
    </location>
</feature>
<comment type="caution">
    <text evidence="4">The sequence shown here is derived from an EMBL/GenBank/DDBJ whole genome shotgun (WGS) entry which is preliminary data.</text>
</comment>
<dbReference type="AlphaFoldDB" id="A0A2A6EBL7"/>
<keyword evidence="2" id="KW-0472">Membrane</keyword>
<proteinExistence type="predicted"/>
<keyword evidence="2" id="KW-0812">Transmembrane</keyword>
<evidence type="ECO:0000313" key="4">
    <source>
        <dbReference type="EMBL" id="PDP45083.1"/>
    </source>
</evidence>
<feature type="domain" description="Teneurin-like YD-shell" evidence="3">
    <location>
        <begin position="189"/>
        <end position="337"/>
    </location>
</feature>
<organism evidence="4 5">
    <name type="scientific">Tannerella forsythia</name>
    <name type="common">Bacteroides forsythus</name>
    <dbReference type="NCBI Taxonomy" id="28112"/>
    <lineage>
        <taxon>Bacteria</taxon>
        <taxon>Pseudomonadati</taxon>
        <taxon>Bacteroidota</taxon>
        <taxon>Bacteroidia</taxon>
        <taxon>Bacteroidales</taxon>
        <taxon>Tannerellaceae</taxon>
        <taxon>Tannerella</taxon>
    </lineage>
</organism>
<dbReference type="EMBL" id="NSLJ01000001">
    <property type="protein sequence ID" value="PDP45083.1"/>
    <property type="molecule type" value="Genomic_DNA"/>
</dbReference>
<dbReference type="InterPro" id="IPR050708">
    <property type="entry name" value="T6SS_VgrG/RHS"/>
</dbReference>
<dbReference type="InterPro" id="IPR022385">
    <property type="entry name" value="Rhs_assc_core"/>
</dbReference>
<dbReference type="NCBIfam" id="TIGR03696">
    <property type="entry name" value="Rhs_assc_core"/>
    <property type="match status" value="1"/>
</dbReference>
<sequence length="1027" mass="112103">MITHSTRAYASPHVLTTKKEYSSDGLYMLRTIDPLSRVTTYTYNSSGQLALTKDFLNTTTAYEYDGMGRLVKTVYPDQTLSSVVYSWENAVASSVYGMTETLTGKPERKIYFDAFGRKVRECIRQTDGQDVCTDTKYDNAGRVSQESLPFKGGAASKWNTYGYDGYGRLSQQTHASGKTTTYTYAGNSITETKNGISHKSVYNAMGEQVSVTDPAGTITYTLRPDGQPVTITAPGNVKTTFSYDAYGRQTAIHDPSAGNRTFAYDASGNLQRETDADNRVKTMSYDVYGRLTSKVLPEFTTSYAYNGYGQLTTETSNNGISSVYEYNSYGRLAKERNNAPDGKWLEKTYTYTAGNLASVRYASQSGAIGTEAYTYSHGHMNGIRWGSSPVWKLNAENPFSQPLSVTTGPVTRTYTYDVYGIPTGRTAQSTAGGTFLNSSYRFDVARGNLTYRKDNWRNKQENFTYDNLNRLKTYGGIVMDYDPKGNITKKGDVGTFHYQTPHKPYALSGADIGTNKVIPPREQIIRYTSFDRPSVITENGYEASFIYNASGDRQKMTVKKGGKPLYTRYYLGGRYETDVTGSSHKHRLYIGGDAYTAPAVYMNTGNGWALYYICRDYLGTMTHLVASNGTVVQELSYDAWGWQRNPETHAVYLPDNETELLLGRGYTGHEHLPMFGLINMNARLYDPVLGRFLSPDPYVQMPDFSQNFNRYSYCLNNPLVYVDEDGEFVHLIIGAVVGGAINVIANWKTIQQKGFWAGVGYFGVGAGVGALSAAGGAWVATTFKAVGVAAGAGVGAVSGGIIGGGSSFILNGGNNLIAGNNFFDDWKSSLASGAIGGAISGGIGGGIKGYNNAKKLGANRWTGYKATHRGHFSIASKTGILPQQDPTKHCYSVSGEYADAGHNNFTRTDFQKAAARLNNGLVPNGADIGLVAREAGLNVNVVKMGTSNLLQFGTNLQQGTMEGILTIGSNLNAGHTVNVISFDVIEKLNILGGGSKFLMNNTRVWDPLTGSVKNLTENIMKFVFIKY</sequence>
<reference evidence="4 5" key="1">
    <citation type="submission" date="2017-09" db="EMBL/GenBank/DDBJ databases">
        <title>Phase variable restriction modification systems are present in the genome sequences of periodontal pathogens Prevotella intermedia, Tannerella forsythia and Porphyromonas gingivalis.</title>
        <authorList>
            <person name="Haigh R.D."/>
            <person name="Crawford L."/>
            <person name="Ralph J."/>
            <person name="Wanford J."/>
            <person name="Vartoukian S.R."/>
            <person name="Hijazib K."/>
            <person name="Wade W."/>
            <person name="Oggioni M.R."/>
        </authorList>
    </citation>
    <scope>NUCLEOTIDE SEQUENCE [LARGE SCALE GENOMIC DNA]</scope>
    <source>
        <strain evidence="4 5">WW11663</strain>
    </source>
</reference>
<dbReference type="PANTHER" id="PTHR32305">
    <property type="match status" value="1"/>
</dbReference>
<name>A0A2A6EBL7_TANFO</name>
<evidence type="ECO:0000256" key="1">
    <source>
        <dbReference type="ARBA" id="ARBA00022737"/>
    </source>
</evidence>